<reference evidence="3 4" key="1">
    <citation type="submission" date="2022-06" db="EMBL/GenBank/DDBJ databases">
        <title>Acetobacer genomes from food samples.</title>
        <authorList>
            <person name="Sombolestani A."/>
        </authorList>
    </citation>
    <scope>NUCLEOTIDE SEQUENCE [LARGE SCALE GENOMIC DNA]</scope>
    <source>
        <strain evidence="3 4">R-83285</strain>
    </source>
</reference>
<evidence type="ECO:0000259" key="2">
    <source>
        <dbReference type="PROSITE" id="PS50943"/>
    </source>
</evidence>
<dbReference type="InterPro" id="IPR010982">
    <property type="entry name" value="Lambda_DNA-bd_dom_sf"/>
</dbReference>
<evidence type="ECO:0000256" key="1">
    <source>
        <dbReference type="ARBA" id="ARBA00023125"/>
    </source>
</evidence>
<keyword evidence="1" id="KW-0238">DNA-binding</keyword>
<keyword evidence="4" id="KW-1185">Reference proteome</keyword>
<proteinExistence type="predicted"/>
<dbReference type="SUPFAM" id="SSF47413">
    <property type="entry name" value="lambda repressor-like DNA-binding domains"/>
    <property type="match status" value="1"/>
</dbReference>
<dbReference type="PANTHER" id="PTHR46558">
    <property type="entry name" value="TRACRIPTIONAL REGULATORY PROTEIN-RELATED-RELATED"/>
    <property type="match status" value="1"/>
</dbReference>
<dbReference type="EMBL" id="JAMYZZ010000029">
    <property type="protein sequence ID" value="MCP1259370.1"/>
    <property type="molecule type" value="Genomic_DNA"/>
</dbReference>
<dbReference type="SMART" id="SM00530">
    <property type="entry name" value="HTH_XRE"/>
    <property type="match status" value="1"/>
</dbReference>
<dbReference type="Gene3D" id="1.10.260.40">
    <property type="entry name" value="lambda repressor-like DNA-binding domains"/>
    <property type="match status" value="1"/>
</dbReference>
<dbReference type="Pfam" id="PF13560">
    <property type="entry name" value="HTH_31"/>
    <property type="match status" value="1"/>
</dbReference>
<comment type="caution">
    <text evidence="3">The sequence shown here is derived from an EMBL/GenBank/DDBJ whole genome shotgun (WGS) entry which is preliminary data.</text>
</comment>
<dbReference type="CDD" id="cd00093">
    <property type="entry name" value="HTH_XRE"/>
    <property type="match status" value="1"/>
</dbReference>
<dbReference type="RefSeq" id="WP_165992432.1">
    <property type="nucleotide sequence ID" value="NZ_JAMYZY010000035.1"/>
</dbReference>
<dbReference type="PROSITE" id="PS50943">
    <property type="entry name" value="HTH_CROC1"/>
    <property type="match status" value="1"/>
</dbReference>
<dbReference type="InterPro" id="IPR001387">
    <property type="entry name" value="Cro/C1-type_HTH"/>
</dbReference>
<protein>
    <submittedName>
        <fullName evidence="3">Helix-turn-helix domain-containing protein</fullName>
    </submittedName>
</protein>
<sequence>MAQRDNVISPGIELGQRIKILRKTAGLTQQQVADALGVSRPAIAFWETGREGSVRKHIPKLAALLHVEPEVFLTGYVHEDIDLIVSPDERDMVSLYRMLDASRKVSAQKWMERQARTAQLEN</sequence>
<evidence type="ECO:0000313" key="3">
    <source>
        <dbReference type="EMBL" id="MCP1259370.1"/>
    </source>
</evidence>
<accession>A0ABT1F2F5</accession>
<gene>
    <name evidence="3" type="ORF">NKW50_12275</name>
</gene>
<organism evidence="3 4">
    <name type="scientific">Acetobacter lambici</name>
    <dbReference type="NCBI Taxonomy" id="1332824"/>
    <lineage>
        <taxon>Bacteria</taxon>
        <taxon>Pseudomonadati</taxon>
        <taxon>Pseudomonadota</taxon>
        <taxon>Alphaproteobacteria</taxon>
        <taxon>Acetobacterales</taxon>
        <taxon>Acetobacteraceae</taxon>
        <taxon>Acetobacter</taxon>
    </lineage>
</organism>
<name>A0ABT1F2F5_9PROT</name>
<evidence type="ECO:0000313" key="4">
    <source>
        <dbReference type="Proteomes" id="UP001523528"/>
    </source>
</evidence>
<dbReference type="Proteomes" id="UP001523528">
    <property type="component" value="Unassembled WGS sequence"/>
</dbReference>
<feature type="domain" description="HTH cro/C1-type" evidence="2">
    <location>
        <begin position="18"/>
        <end position="72"/>
    </location>
</feature>
<dbReference type="PANTHER" id="PTHR46558:SF11">
    <property type="entry name" value="HTH-TYPE TRANSCRIPTIONAL REGULATOR XRE"/>
    <property type="match status" value="1"/>
</dbReference>